<protein>
    <submittedName>
        <fullName evidence="1">Uncharacterized protein</fullName>
    </submittedName>
</protein>
<evidence type="ECO:0000313" key="1">
    <source>
        <dbReference type="EMBL" id="VDM93688.1"/>
    </source>
</evidence>
<reference evidence="1 2" key="1">
    <citation type="submission" date="2018-08" db="EMBL/GenBank/DDBJ databases">
        <authorList>
            <person name="Laetsch R D."/>
            <person name="Stevens L."/>
            <person name="Kumar S."/>
            <person name="Blaxter L. M."/>
        </authorList>
    </citation>
    <scope>NUCLEOTIDE SEQUENCE [LARGE SCALE GENOMIC DNA]</scope>
</reference>
<dbReference type="EMBL" id="UYRX01002994">
    <property type="protein sequence ID" value="VDM93688.1"/>
    <property type="molecule type" value="Genomic_DNA"/>
</dbReference>
<sequence length="13" mass="1333">RNRSGLNTSGSGQ</sequence>
<accession>A0A3P7M225</accession>
<dbReference type="Proteomes" id="UP000277928">
    <property type="component" value="Unassembled WGS sequence"/>
</dbReference>
<feature type="non-terminal residue" evidence="1">
    <location>
        <position position="1"/>
    </location>
</feature>
<keyword evidence="2" id="KW-1185">Reference proteome</keyword>
<organism evidence="1 2">
    <name type="scientific">Litomosoides sigmodontis</name>
    <name type="common">Filarial nematode worm</name>
    <dbReference type="NCBI Taxonomy" id="42156"/>
    <lineage>
        <taxon>Eukaryota</taxon>
        <taxon>Metazoa</taxon>
        <taxon>Ecdysozoa</taxon>
        <taxon>Nematoda</taxon>
        <taxon>Chromadorea</taxon>
        <taxon>Rhabditida</taxon>
        <taxon>Spirurina</taxon>
        <taxon>Spiruromorpha</taxon>
        <taxon>Filarioidea</taxon>
        <taxon>Onchocercidae</taxon>
        <taxon>Litomosoides</taxon>
    </lineage>
</organism>
<gene>
    <name evidence="1" type="ORF">NLS_LOCUS10229</name>
</gene>
<evidence type="ECO:0000313" key="2">
    <source>
        <dbReference type="Proteomes" id="UP000277928"/>
    </source>
</evidence>
<proteinExistence type="predicted"/>
<name>A0A3P7M225_LITSI</name>